<reference evidence="2 3" key="1">
    <citation type="journal article" date="2010" name="ChemBioChem">
        <title>Cloning and characterization of the biosynthetic gene cluster of 16-membered macrolide antibiotic FD-891: involvement of a dual functional cytochrome P450 monooxygenase catalyzing epoxidation and hydroxylation.</title>
        <authorList>
            <person name="Kudo F."/>
            <person name="Motegi A."/>
            <person name="Mizoue K."/>
            <person name="Eguchi T."/>
        </authorList>
    </citation>
    <scope>NUCLEOTIDE SEQUENCE [LARGE SCALE GENOMIC DNA]</scope>
    <source>
        <strain evidence="2 3">A-8890</strain>
    </source>
</reference>
<feature type="compositionally biased region" description="Polar residues" evidence="1">
    <location>
        <begin position="18"/>
        <end position="28"/>
    </location>
</feature>
<name>A0ABN5VUY8_9ACTN</name>
<feature type="region of interest" description="Disordered" evidence="1">
    <location>
        <begin position="64"/>
        <end position="110"/>
    </location>
</feature>
<accession>A0ABN5VUY8</accession>
<dbReference type="Proteomes" id="UP001321542">
    <property type="component" value="Chromosome"/>
</dbReference>
<evidence type="ECO:0000256" key="1">
    <source>
        <dbReference type="SAM" id="MobiDB-lite"/>
    </source>
</evidence>
<feature type="region of interest" description="Disordered" evidence="1">
    <location>
        <begin position="1"/>
        <end position="29"/>
    </location>
</feature>
<evidence type="ECO:0000313" key="2">
    <source>
        <dbReference type="EMBL" id="BBC36343.1"/>
    </source>
</evidence>
<dbReference type="EMBL" id="AP018448">
    <property type="protein sequence ID" value="BBC36343.1"/>
    <property type="molecule type" value="Genomic_DNA"/>
</dbReference>
<organism evidence="2 3">
    <name type="scientific">Streptomyces graminofaciens</name>
    <dbReference type="NCBI Taxonomy" id="68212"/>
    <lineage>
        <taxon>Bacteria</taxon>
        <taxon>Bacillati</taxon>
        <taxon>Actinomycetota</taxon>
        <taxon>Actinomycetes</taxon>
        <taxon>Kitasatosporales</taxon>
        <taxon>Streptomycetaceae</taxon>
        <taxon>Streptomyces</taxon>
    </lineage>
</organism>
<sequence>MSRTFSTSSTHREVIQAQGHSGSNQKSTGVLPEVCSDMVLLERQRGRAYRHTVVRAGVAQMLYRATTRQHQRPPSPFPPRTPMRGRAAPAPPPESVRREGRMGGSGLSAY</sequence>
<protein>
    <submittedName>
        <fullName evidence="2">Uncharacterized protein</fullName>
    </submittedName>
</protein>
<keyword evidence="3" id="KW-1185">Reference proteome</keyword>
<gene>
    <name evidence="2" type="ORF">SGFS_076370</name>
</gene>
<proteinExistence type="predicted"/>
<evidence type="ECO:0000313" key="3">
    <source>
        <dbReference type="Proteomes" id="UP001321542"/>
    </source>
</evidence>
<reference evidence="2 3" key="2">
    <citation type="journal article" date="2023" name="ChemBioChem">
        <title>Acyltransferase Domain Exchange between Two Independent Type I Polyketide Synthases in the Same Producer Strain of Macrolide Antibiotics.</title>
        <authorList>
            <person name="Kudo F."/>
            <person name="Kishikawa K."/>
            <person name="Tsuboi K."/>
            <person name="Kido T."/>
            <person name="Usui T."/>
            <person name="Hashimoto J."/>
            <person name="Shin-Ya K."/>
            <person name="Miyanaga A."/>
            <person name="Eguchi T."/>
        </authorList>
    </citation>
    <scope>NUCLEOTIDE SEQUENCE [LARGE SCALE GENOMIC DNA]</scope>
    <source>
        <strain evidence="2 3">A-8890</strain>
    </source>
</reference>